<comment type="caution">
    <text evidence="3">The sequence shown here is derived from an EMBL/GenBank/DDBJ whole genome shotgun (WGS) entry which is preliminary data.</text>
</comment>
<evidence type="ECO:0000259" key="2">
    <source>
        <dbReference type="SMART" id="SM00530"/>
    </source>
</evidence>
<dbReference type="Gene3D" id="1.10.10.2910">
    <property type="match status" value="1"/>
</dbReference>
<dbReference type="EMBL" id="CABFMQ020000096">
    <property type="protein sequence ID" value="VTZ51390.1"/>
    <property type="molecule type" value="Genomic_DNA"/>
</dbReference>
<dbReference type="AlphaFoldDB" id="A0A8B6M904"/>
<dbReference type="SMART" id="SM00530">
    <property type="entry name" value="HTH_XRE"/>
    <property type="match status" value="1"/>
</dbReference>
<gene>
    <name evidence="3" type="ORF">MPC4_380028</name>
</gene>
<dbReference type="InterPro" id="IPR010982">
    <property type="entry name" value="Lambda_DNA-bd_dom_sf"/>
</dbReference>
<feature type="domain" description="HTH cro/C1-type" evidence="2">
    <location>
        <begin position="12"/>
        <end position="69"/>
    </location>
</feature>
<dbReference type="InterPro" id="IPR001387">
    <property type="entry name" value="Cro/C1-type_HTH"/>
</dbReference>
<protein>
    <submittedName>
        <fullName evidence="3">Putative Zn peptidase</fullName>
    </submittedName>
</protein>
<dbReference type="Pfam" id="PF06114">
    <property type="entry name" value="Peptidase_M78"/>
    <property type="match status" value="1"/>
</dbReference>
<evidence type="ECO:0000313" key="4">
    <source>
        <dbReference type="Proteomes" id="UP000485880"/>
    </source>
</evidence>
<dbReference type="InterPro" id="IPR052345">
    <property type="entry name" value="Rad_response_metalloprotease"/>
</dbReference>
<dbReference type="PANTHER" id="PTHR43236">
    <property type="entry name" value="ANTITOXIN HIGA1"/>
    <property type="match status" value="1"/>
</dbReference>
<proteinExistence type="inferred from homology"/>
<dbReference type="RefSeq" id="WP_174513211.1">
    <property type="nucleotide sequence ID" value="NZ_CABFMQ020000096.1"/>
</dbReference>
<evidence type="ECO:0000256" key="1">
    <source>
        <dbReference type="ARBA" id="ARBA00007227"/>
    </source>
</evidence>
<dbReference type="SUPFAM" id="SSF47413">
    <property type="entry name" value="lambda repressor-like DNA-binding domains"/>
    <property type="match status" value="1"/>
</dbReference>
<reference evidence="3 4" key="1">
    <citation type="submission" date="2019-05" db="EMBL/GenBank/DDBJ databases">
        <authorList>
            <person name="Farhan Ul Haque M."/>
        </authorList>
    </citation>
    <scope>NUCLEOTIDE SEQUENCE [LARGE SCALE GENOMIC DNA]</scope>
    <source>
        <strain evidence="3">2</strain>
    </source>
</reference>
<sequence>MAAIKALVKPELLRWARGRAKVKPEDAAKAAHVPVERLQAWERENSEEAPTLGQLRDLAAKYHFPLAVFYLPEPPKDFAPLRDFRRLANVEEEPISANLAYHIRSAYDRRELALELFQEINSEPRRFPLAATIKDNPEKVGRAIREFLKVDSDSQMRAAGQGKAFDYWRRRLEENDILVFVVSGPHWSVDLKEMRGFAIAMPNLPVIVVNGKDYSQGGKAFTLIHELCHVLLGESAISNGAGEDPALRPADRRIERFCDAVAAATLMPLELIASFTEVARAELHEWSDEELRRIGGAIGVSRQALLLRFVTIKLATWSYYRERHDAFEEEYRQQAEDRAKKKKPVPIKRHIMLMSWNGRGFTRLVLRSYYDQRITLNDVSSYLGTKVKHIPALEHAAFQAAE</sequence>
<dbReference type="PANTHER" id="PTHR43236:SF2">
    <property type="entry name" value="BLL0069 PROTEIN"/>
    <property type="match status" value="1"/>
</dbReference>
<evidence type="ECO:0000313" key="3">
    <source>
        <dbReference type="EMBL" id="VTZ51390.1"/>
    </source>
</evidence>
<dbReference type="Proteomes" id="UP000485880">
    <property type="component" value="Unassembled WGS sequence"/>
</dbReference>
<keyword evidence="4" id="KW-1185">Reference proteome</keyword>
<accession>A0A8B6M904</accession>
<comment type="similarity">
    <text evidence="1">Belongs to the short-chain fatty acyl-CoA assimilation regulator (ScfR) family.</text>
</comment>
<name>A0A8B6M904_METTU</name>
<organism evidence="3 4">
    <name type="scientific">Methylocella tundrae</name>
    <dbReference type="NCBI Taxonomy" id="227605"/>
    <lineage>
        <taxon>Bacteria</taxon>
        <taxon>Pseudomonadati</taxon>
        <taxon>Pseudomonadota</taxon>
        <taxon>Alphaproteobacteria</taxon>
        <taxon>Hyphomicrobiales</taxon>
        <taxon>Beijerinckiaceae</taxon>
        <taxon>Methylocella</taxon>
    </lineage>
</organism>
<dbReference type="InterPro" id="IPR010359">
    <property type="entry name" value="IrrE_HExxH"/>
</dbReference>
<dbReference type="GO" id="GO:0003677">
    <property type="term" value="F:DNA binding"/>
    <property type="evidence" value="ECO:0007669"/>
    <property type="project" value="InterPro"/>
</dbReference>